<dbReference type="SUPFAM" id="SSF53335">
    <property type="entry name" value="S-adenosyl-L-methionine-dependent methyltransferases"/>
    <property type="match status" value="1"/>
</dbReference>
<name>A0A9P5E7I6_9HYPO</name>
<keyword evidence="2" id="KW-1185">Reference proteome</keyword>
<evidence type="ECO:0000313" key="1">
    <source>
        <dbReference type="EMBL" id="KAF4345853.1"/>
    </source>
</evidence>
<proteinExistence type="predicted"/>
<dbReference type="InterPro" id="IPR029063">
    <property type="entry name" value="SAM-dependent_MTases_sf"/>
</dbReference>
<accession>A0A9P5E7I6</accession>
<evidence type="ECO:0000313" key="2">
    <source>
        <dbReference type="Proteomes" id="UP000730481"/>
    </source>
</evidence>
<organism evidence="1 2">
    <name type="scientific">Fusarium beomiforme</name>
    <dbReference type="NCBI Taxonomy" id="44412"/>
    <lineage>
        <taxon>Eukaryota</taxon>
        <taxon>Fungi</taxon>
        <taxon>Dikarya</taxon>
        <taxon>Ascomycota</taxon>
        <taxon>Pezizomycotina</taxon>
        <taxon>Sordariomycetes</taxon>
        <taxon>Hypocreomycetidae</taxon>
        <taxon>Hypocreales</taxon>
        <taxon>Nectriaceae</taxon>
        <taxon>Fusarium</taxon>
        <taxon>Fusarium burgessii species complex</taxon>
    </lineage>
</organism>
<dbReference type="CDD" id="cd02440">
    <property type="entry name" value="AdoMet_MTases"/>
    <property type="match status" value="1"/>
</dbReference>
<protein>
    <recommendedName>
        <fullName evidence="3">Methyltransferase</fullName>
    </recommendedName>
</protein>
<gene>
    <name evidence="1" type="ORF">FBEOM_180</name>
</gene>
<dbReference type="OrthoDB" id="2013972at2759"/>
<comment type="caution">
    <text evidence="1">The sequence shown here is derived from an EMBL/GenBank/DDBJ whole genome shotgun (WGS) entry which is preliminary data.</text>
</comment>
<reference evidence="1" key="2">
    <citation type="submission" date="2020-02" db="EMBL/GenBank/DDBJ databases">
        <title>Identification and distribution of gene clusters putatively required for synthesis of sphingolipid metabolism inhibitors in phylogenetically diverse species of the filamentous fungus Fusarium.</title>
        <authorList>
            <person name="Kim H.-S."/>
            <person name="Busman M."/>
            <person name="Brown D.W."/>
            <person name="Divon H."/>
            <person name="Uhlig S."/>
            <person name="Proctor R.H."/>
        </authorList>
    </citation>
    <scope>NUCLEOTIDE SEQUENCE</scope>
    <source>
        <strain evidence="1">NRRL 25174</strain>
    </source>
</reference>
<dbReference type="Gene3D" id="3.40.50.150">
    <property type="entry name" value="Vaccinia Virus protein VP39"/>
    <property type="match status" value="1"/>
</dbReference>
<evidence type="ECO:0008006" key="3">
    <source>
        <dbReference type="Google" id="ProtNLM"/>
    </source>
</evidence>
<reference evidence="1" key="1">
    <citation type="journal article" date="2017" name="Mycologia">
        <title>Fusarium algeriense, sp. nov., a novel toxigenic crown rot pathogen of durum wheat from Algeria is nested in the Fusarium burgessii species complex.</title>
        <authorList>
            <person name="Laraba I."/>
            <person name="Keddad A."/>
            <person name="Boureghda H."/>
            <person name="Abdallah N."/>
            <person name="Vaughan M.M."/>
            <person name="Proctor R.H."/>
            <person name="Busman M."/>
            <person name="O'Donnell K."/>
        </authorList>
    </citation>
    <scope>NUCLEOTIDE SEQUENCE</scope>
    <source>
        <strain evidence="1">NRRL 25174</strain>
    </source>
</reference>
<dbReference type="Pfam" id="PF13489">
    <property type="entry name" value="Methyltransf_23"/>
    <property type="match status" value="1"/>
</dbReference>
<dbReference type="EMBL" id="PVQB02000008">
    <property type="protein sequence ID" value="KAF4345853.1"/>
    <property type="molecule type" value="Genomic_DNA"/>
</dbReference>
<dbReference type="Proteomes" id="UP000730481">
    <property type="component" value="Unassembled WGS sequence"/>
</dbReference>
<dbReference type="AlphaFoldDB" id="A0A9P5E7I6"/>
<sequence>MATVCADPVIHFDVDDDRDSAVEDDNTSSPASVTSSILNYRFENGRTYHGYKDGNLQHNLFLLTFDNKLGLSPPSFPDFKIGRVLDLGTGTGIWAIDFADEHPEAEVLTWNMDNYSNSSSVPPNVKFEIDDIDEEWTYSLPFDYIHSRMMNVSVKN</sequence>